<evidence type="ECO:0000256" key="14">
    <source>
        <dbReference type="ARBA" id="ARBA00023180"/>
    </source>
</evidence>
<evidence type="ECO:0000256" key="19">
    <source>
        <dbReference type="SAM" id="SignalP"/>
    </source>
</evidence>
<dbReference type="OMA" id="FLSCDYE"/>
<reference evidence="21" key="3">
    <citation type="submission" date="2025-08" db="UniProtKB">
        <authorList>
            <consortium name="Ensembl"/>
        </authorList>
    </citation>
    <scope>IDENTIFICATION</scope>
</reference>
<evidence type="ECO:0000256" key="9">
    <source>
        <dbReference type="ARBA" id="ARBA00022889"/>
    </source>
</evidence>
<feature type="domain" description="Ig-like" evidence="20">
    <location>
        <begin position="228"/>
        <end position="308"/>
    </location>
</feature>
<keyword evidence="22" id="KW-1185">Reference proteome</keyword>
<evidence type="ECO:0000256" key="8">
    <source>
        <dbReference type="ARBA" id="ARBA00022737"/>
    </source>
</evidence>
<evidence type="ECO:0000256" key="6">
    <source>
        <dbReference type="ARBA" id="ARBA00022692"/>
    </source>
</evidence>
<feature type="region of interest" description="Disordered" evidence="17">
    <location>
        <begin position="702"/>
        <end position="732"/>
    </location>
</feature>
<feature type="compositionally biased region" description="Polar residues" evidence="17">
    <location>
        <begin position="780"/>
        <end position="793"/>
    </location>
</feature>
<evidence type="ECO:0000256" key="2">
    <source>
        <dbReference type="ARBA" id="ARBA00004282"/>
    </source>
</evidence>
<sequence length="793" mass="87362">MGCRPPGLLFLTSLLHIWHCAGGQGSYTIDTVRLTIEPRNAVQTGTAVRLRCQVSVSHSNIPNLIHSFQLTRDDVPIYTNNATEDTVEYKINPARAADSGNYECRVSVKNKAKASNSQKLDVKGLQTPTLHLTTSSPYENEEFKATCSAPEEKGPLIFQFYQSFKTGSPEVIKQLSQGGNSSTATLRLSHIGNCILYCDYEIRLVSGNQKSNSSKKVELIVKALHIAPIINILPSNSLSEGDIIEVVCRVVNPPSNTEVFLTKDKVILKQVRAAALSHKFTVREDDSGELVCKAEWGSVQKETSRRITVRSLFSKPQLTVEPTDIFEGDHFKLTCSVSILDSSKINNETMQYSIFKDNTEVANTATYMTVAQLSASGNYTCNATSDSLTRTIVKESQKHFVKVKVPVSEPVLSVVGGTLFLGKPFQLSCYSQRGTLPIKYTLYQPSKPIDIKVVSKRGEKAIFNLTSITQISDIKNILCHAKNSQLKPPKVGTGEQLLKSSDIIEPVSKPHLTTEPRMEDISEGYNMTLVCSVQRGSFPINFTWYSLGKGFLDSKTSRKLKESHSISNVKGDHAGGYFCECTNPAAEPKQSAIIIIGVKMAGWKKGLIAVFCLLFVMAIILFLFYKKRLPKLKKRRTGTLSVKAASTKVERMSLTQAEVNEAANATPGMMGKSIWSEHVSGSESDDNCSANTLEKPEIQYKEDQLRQADPSRVPVKQGTDTVHGEVRNSQQGVQELADAASVEYAELNHDTNHQSDPSDHGYHSDPSNHGYHIANDDQPNDNSVSINCANNEE</sequence>
<feature type="transmembrane region" description="Helical" evidence="18">
    <location>
        <begin position="606"/>
        <end position="625"/>
    </location>
</feature>
<dbReference type="GO" id="GO:0007166">
    <property type="term" value="P:cell surface receptor signaling pathway"/>
    <property type="evidence" value="ECO:0007669"/>
    <property type="project" value="TreeGrafter"/>
</dbReference>
<keyword evidence="4" id="KW-1003">Cell membrane</keyword>
<name>A0A3P8P5T4_ASTCA</name>
<dbReference type="InterPro" id="IPR013783">
    <property type="entry name" value="Ig-like_fold"/>
</dbReference>
<dbReference type="InterPro" id="IPR007110">
    <property type="entry name" value="Ig-like_dom"/>
</dbReference>
<keyword evidence="10" id="KW-0965">Cell junction</keyword>
<keyword evidence="8" id="KW-0677">Repeat</keyword>
<evidence type="ECO:0000256" key="4">
    <source>
        <dbReference type="ARBA" id="ARBA00022475"/>
    </source>
</evidence>
<keyword evidence="12 18" id="KW-0472">Membrane</keyword>
<reference evidence="21" key="4">
    <citation type="submission" date="2025-09" db="UniProtKB">
        <authorList>
            <consortium name="Ensembl"/>
        </authorList>
    </citation>
    <scope>IDENTIFICATION</scope>
</reference>
<keyword evidence="6 18" id="KW-0812">Transmembrane</keyword>
<evidence type="ECO:0000256" key="16">
    <source>
        <dbReference type="ARBA" id="ARBA00049765"/>
    </source>
</evidence>
<dbReference type="GO" id="GO:0006955">
    <property type="term" value="P:immune response"/>
    <property type="evidence" value="ECO:0007669"/>
    <property type="project" value="TreeGrafter"/>
</dbReference>
<dbReference type="Gene3D" id="2.60.40.10">
    <property type="entry name" value="Immunoglobulins"/>
    <property type="match status" value="3"/>
</dbReference>
<dbReference type="GeneTree" id="ENSGT01140000282577"/>
<evidence type="ECO:0000256" key="11">
    <source>
        <dbReference type="ARBA" id="ARBA00022989"/>
    </source>
</evidence>
<comment type="subcellular location">
    <subcellularLocation>
        <location evidence="2">Cell junction</location>
    </subcellularLocation>
    <subcellularLocation>
        <location evidence="1">Cell membrane</location>
        <topology evidence="1">Single-pass type I membrane protein</topology>
    </subcellularLocation>
    <subcellularLocation>
        <location evidence="3">Membrane raft</location>
    </subcellularLocation>
</comment>
<dbReference type="Pfam" id="PF13927">
    <property type="entry name" value="Ig_3"/>
    <property type="match status" value="1"/>
</dbReference>
<evidence type="ECO:0000256" key="5">
    <source>
        <dbReference type="ARBA" id="ARBA00022553"/>
    </source>
</evidence>
<dbReference type="PROSITE" id="PS50835">
    <property type="entry name" value="IG_LIKE"/>
    <property type="match status" value="4"/>
</dbReference>
<keyword evidence="15" id="KW-0393">Immunoglobulin domain</keyword>
<feature type="chain" id="PRO_5018031097" description="Platelet endothelial cell adhesion molecule" evidence="19">
    <location>
        <begin position="24"/>
        <end position="793"/>
    </location>
</feature>
<evidence type="ECO:0000256" key="15">
    <source>
        <dbReference type="ARBA" id="ARBA00023319"/>
    </source>
</evidence>
<evidence type="ECO:0000256" key="10">
    <source>
        <dbReference type="ARBA" id="ARBA00022949"/>
    </source>
</evidence>
<feature type="domain" description="Ig-like" evidence="20">
    <location>
        <begin position="30"/>
        <end position="121"/>
    </location>
</feature>
<dbReference type="GO" id="GO:0070161">
    <property type="term" value="C:anchoring junction"/>
    <property type="evidence" value="ECO:0007669"/>
    <property type="project" value="UniProtKB-SubCell"/>
</dbReference>
<dbReference type="PANTHER" id="PTHR11481">
    <property type="entry name" value="IMMUNOGLOBULIN FC RECEPTOR"/>
    <property type="match status" value="1"/>
</dbReference>
<evidence type="ECO:0000313" key="21">
    <source>
        <dbReference type="Ensembl" id="ENSACLP00000012383.1"/>
    </source>
</evidence>
<evidence type="ECO:0000256" key="13">
    <source>
        <dbReference type="ARBA" id="ARBA00023157"/>
    </source>
</evidence>
<keyword evidence="11 18" id="KW-1133">Transmembrane helix</keyword>
<feature type="compositionally biased region" description="Basic and acidic residues" evidence="17">
    <location>
        <begin position="750"/>
        <end position="763"/>
    </location>
</feature>
<evidence type="ECO:0000256" key="7">
    <source>
        <dbReference type="ARBA" id="ARBA00022729"/>
    </source>
</evidence>
<dbReference type="GO" id="GO:0004888">
    <property type="term" value="F:transmembrane signaling receptor activity"/>
    <property type="evidence" value="ECO:0007669"/>
    <property type="project" value="TreeGrafter"/>
</dbReference>
<reference evidence="22" key="2">
    <citation type="submission" date="2023-03" db="EMBL/GenBank/DDBJ databases">
        <authorList>
            <consortium name="Wellcome Sanger Institute Data Sharing"/>
        </authorList>
    </citation>
    <scope>NUCLEOTIDE SEQUENCE [LARGE SCALE GENOMIC DNA]</scope>
</reference>
<protein>
    <recommendedName>
        <fullName evidence="16">Platelet endothelial cell adhesion molecule</fullName>
    </recommendedName>
</protein>
<evidence type="ECO:0000313" key="22">
    <source>
        <dbReference type="Proteomes" id="UP000265100"/>
    </source>
</evidence>
<dbReference type="Pfam" id="PF13895">
    <property type="entry name" value="Ig_2"/>
    <property type="match status" value="1"/>
</dbReference>
<dbReference type="GO" id="GO:0045121">
    <property type="term" value="C:membrane raft"/>
    <property type="evidence" value="ECO:0007669"/>
    <property type="project" value="UniProtKB-SubCell"/>
</dbReference>
<keyword evidence="14" id="KW-0325">Glycoprotein</keyword>
<evidence type="ECO:0000256" key="12">
    <source>
        <dbReference type="ARBA" id="ARBA00023136"/>
    </source>
</evidence>
<accession>A0A3P8P5T4</accession>
<evidence type="ECO:0000259" key="20">
    <source>
        <dbReference type="PROSITE" id="PS50835"/>
    </source>
</evidence>
<evidence type="ECO:0000256" key="17">
    <source>
        <dbReference type="SAM" id="MobiDB-lite"/>
    </source>
</evidence>
<evidence type="ECO:0000256" key="18">
    <source>
        <dbReference type="SAM" id="Phobius"/>
    </source>
</evidence>
<dbReference type="InterPro" id="IPR036179">
    <property type="entry name" value="Ig-like_dom_sf"/>
</dbReference>
<dbReference type="AlphaFoldDB" id="A0A3P8P5T4"/>
<dbReference type="InterPro" id="IPR050488">
    <property type="entry name" value="Ig_Fc_receptor"/>
</dbReference>
<reference evidence="21 22" key="1">
    <citation type="submission" date="2018-05" db="EMBL/GenBank/DDBJ databases">
        <authorList>
            <person name="Datahose"/>
        </authorList>
    </citation>
    <scope>NUCLEOTIDE SEQUENCE</scope>
</reference>
<dbReference type="SUPFAM" id="SSF48726">
    <property type="entry name" value="Immunoglobulin"/>
    <property type="match status" value="4"/>
</dbReference>
<dbReference type="GO" id="GO:0098742">
    <property type="term" value="P:cell-cell adhesion via plasma-membrane adhesion molecules"/>
    <property type="evidence" value="ECO:0007669"/>
    <property type="project" value="TreeGrafter"/>
</dbReference>
<dbReference type="InterPro" id="IPR003599">
    <property type="entry name" value="Ig_sub"/>
</dbReference>
<feature type="signal peptide" evidence="19">
    <location>
        <begin position="1"/>
        <end position="23"/>
    </location>
</feature>
<dbReference type="Bgee" id="ENSACLG00000008456">
    <property type="expression patterns" value="Expressed in spleen and 7 other cell types or tissues"/>
</dbReference>
<dbReference type="STRING" id="8154.ENSACLP00000012383"/>
<proteinExistence type="predicted"/>
<dbReference type="Proteomes" id="UP000265100">
    <property type="component" value="Chromosome 4"/>
</dbReference>
<evidence type="ECO:0000256" key="1">
    <source>
        <dbReference type="ARBA" id="ARBA00004251"/>
    </source>
</evidence>
<feature type="domain" description="Ig-like" evidence="20">
    <location>
        <begin position="510"/>
        <end position="595"/>
    </location>
</feature>
<dbReference type="Ensembl" id="ENSACLT00000012684.2">
    <property type="protein sequence ID" value="ENSACLP00000012383.1"/>
    <property type="gene ID" value="ENSACLG00000008456.2"/>
</dbReference>
<dbReference type="GO" id="GO:0009897">
    <property type="term" value="C:external side of plasma membrane"/>
    <property type="evidence" value="ECO:0007669"/>
    <property type="project" value="TreeGrafter"/>
</dbReference>
<gene>
    <name evidence="21" type="primary">PECAM1</name>
</gene>
<keyword evidence="7 19" id="KW-0732">Signal</keyword>
<evidence type="ECO:0000256" key="3">
    <source>
        <dbReference type="ARBA" id="ARBA00004285"/>
    </source>
</evidence>
<feature type="region of interest" description="Disordered" evidence="17">
    <location>
        <begin position="750"/>
        <end position="793"/>
    </location>
</feature>
<keyword evidence="13" id="KW-1015">Disulfide bond</keyword>
<keyword evidence="9" id="KW-0130">Cell adhesion</keyword>
<keyword evidence="5" id="KW-0597">Phosphoprotein</keyword>
<organism evidence="21 22">
    <name type="scientific">Astatotilapia calliptera</name>
    <name type="common">Eastern happy</name>
    <name type="synonym">Chromis callipterus</name>
    <dbReference type="NCBI Taxonomy" id="8154"/>
    <lineage>
        <taxon>Eukaryota</taxon>
        <taxon>Metazoa</taxon>
        <taxon>Chordata</taxon>
        <taxon>Craniata</taxon>
        <taxon>Vertebrata</taxon>
        <taxon>Euteleostomi</taxon>
        <taxon>Actinopterygii</taxon>
        <taxon>Neopterygii</taxon>
        <taxon>Teleostei</taxon>
        <taxon>Neoteleostei</taxon>
        <taxon>Acanthomorphata</taxon>
        <taxon>Ovalentaria</taxon>
        <taxon>Cichlomorphae</taxon>
        <taxon>Cichliformes</taxon>
        <taxon>Cichlidae</taxon>
        <taxon>African cichlids</taxon>
        <taxon>Pseudocrenilabrinae</taxon>
        <taxon>Haplochromini</taxon>
        <taxon>Astatotilapia</taxon>
    </lineage>
</organism>
<dbReference type="SMART" id="SM00409">
    <property type="entry name" value="IG"/>
    <property type="match status" value="4"/>
</dbReference>
<feature type="domain" description="Ig-like" evidence="20">
    <location>
        <begin position="316"/>
        <end position="393"/>
    </location>
</feature>
<dbReference type="PANTHER" id="PTHR11481:SF5">
    <property type="entry name" value="PLATELET ENDOTHELIAL CELL ADHESION MOLECULE"/>
    <property type="match status" value="1"/>
</dbReference>
<dbReference type="OrthoDB" id="9950534at2759"/>